<keyword evidence="4" id="KW-0479">Metal-binding</keyword>
<evidence type="ECO:0000256" key="2">
    <source>
        <dbReference type="ARBA" id="ARBA00012483"/>
    </source>
</evidence>
<evidence type="ECO:0000256" key="7">
    <source>
        <dbReference type="ARBA" id="ARBA00022833"/>
    </source>
</evidence>
<proteinExistence type="predicted"/>
<dbReference type="Gene3D" id="3.30.40.10">
    <property type="entry name" value="Zinc/RING finger domain, C3HC4 (zinc finger)"/>
    <property type="match status" value="1"/>
</dbReference>
<dbReference type="PANTHER" id="PTHR36073">
    <property type="match status" value="1"/>
</dbReference>
<dbReference type="EMBL" id="LEKV01004398">
    <property type="protein sequence ID" value="KVH95142.1"/>
    <property type="molecule type" value="Genomic_DNA"/>
</dbReference>
<evidence type="ECO:0000256" key="6">
    <source>
        <dbReference type="ARBA" id="ARBA00022786"/>
    </source>
</evidence>
<name>A0A118JWW5_CYNCS</name>
<dbReference type="GO" id="GO:0008270">
    <property type="term" value="F:zinc ion binding"/>
    <property type="evidence" value="ECO:0007669"/>
    <property type="project" value="UniProtKB-KW"/>
</dbReference>
<accession>A0A118JWW5</accession>
<organism evidence="11 12">
    <name type="scientific">Cynara cardunculus var. scolymus</name>
    <name type="common">Globe artichoke</name>
    <name type="synonym">Cynara scolymus</name>
    <dbReference type="NCBI Taxonomy" id="59895"/>
    <lineage>
        <taxon>Eukaryota</taxon>
        <taxon>Viridiplantae</taxon>
        <taxon>Streptophyta</taxon>
        <taxon>Embryophyta</taxon>
        <taxon>Tracheophyta</taxon>
        <taxon>Spermatophyta</taxon>
        <taxon>Magnoliopsida</taxon>
        <taxon>eudicotyledons</taxon>
        <taxon>Gunneridae</taxon>
        <taxon>Pentapetalae</taxon>
        <taxon>asterids</taxon>
        <taxon>campanulids</taxon>
        <taxon>Asterales</taxon>
        <taxon>Asteraceae</taxon>
        <taxon>Carduoideae</taxon>
        <taxon>Cardueae</taxon>
        <taxon>Carduinae</taxon>
        <taxon>Cynara</taxon>
    </lineage>
</organism>
<evidence type="ECO:0000256" key="3">
    <source>
        <dbReference type="ARBA" id="ARBA00022679"/>
    </source>
</evidence>
<comment type="catalytic activity">
    <reaction evidence="1">
        <text>S-ubiquitinyl-[E2 ubiquitin-conjugating enzyme]-L-cysteine + [acceptor protein]-L-lysine = [E2 ubiquitin-conjugating enzyme]-L-cysteine + N(6)-ubiquitinyl-[acceptor protein]-L-lysine.</text>
        <dbReference type="EC" id="2.3.2.27"/>
    </reaction>
</comment>
<dbReference type="Pfam" id="PF14369">
    <property type="entry name" value="Zn_ribbon_19"/>
    <property type="match status" value="1"/>
</dbReference>
<feature type="region of interest" description="Disordered" evidence="9">
    <location>
        <begin position="283"/>
        <end position="302"/>
    </location>
</feature>
<dbReference type="Proteomes" id="UP000243975">
    <property type="component" value="Unassembled WGS sequence"/>
</dbReference>
<dbReference type="PANTHER" id="PTHR36073:SF1">
    <property type="entry name" value="OS01G0962100 PROTEIN"/>
    <property type="match status" value="1"/>
</dbReference>
<evidence type="ECO:0000256" key="1">
    <source>
        <dbReference type="ARBA" id="ARBA00000900"/>
    </source>
</evidence>
<keyword evidence="12" id="KW-1185">Reference proteome</keyword>
<evidence type="ECO:0000259" key="10">
    <source>
        <dbReference type="PROSITE" id="PS50089"/>
    </source>
</evidence>
<keyword evidence="7" id="KW-0862">Zinc</keyword>
<evidence type="ECO:0000256" key="8">
    <source>
        <dbReference type="PROSITE-ProRule" id="PRU00175"/>
    </source>
</evidence>
<keyword evidence="5 8" id="KW-0863">Zinc-finger</keyword>
<protein>
    <recommendedName>
        <fullName evidence="2">RING-type E3 ubiquitin transferase</fullName>
        <ecNumber evidence="2">2.3.2.27</ecNumber>
    </recommendedName>
</protein>
<dbReference type="FunFam" id="3.30.40.10:FF:000022">
    <property type="entry name" value="E3 ubiquitin-protein ligase RING1-like"/>
    <property type="match status" value="1"/>
</dbReference>
<dbReference type="SUPFAM" id="SSF57850">
    <property type="entry name" value="RING/U-box"/>
    <property type="match status" value="1"/>
</dbReference>
<sequence length="580" mass="65011">MPSDSSSASDERAIDIGGRTYQLYWCYQCHRTVRIASDNPRIMCPRCFGQFVYEIDIARPRLVVEFTAFDPSPEARILEALSLMLDPPVRHARRFSDVGIQPPWNQNHGRRWPWRRHRADGNSPLDDTDGWGSESGILARPRSRSWIILTPNNLPTDVRDGSNNNDIDDNESEGVVSRGIDPRNYFDGYELNGLIDELTQNDRPGPPPAPGPVINGLPIVKITQSHLLNDSQSCAVCMEDFKVGGEARELPCNHIFHSDCIVPWLRLHNSCPVCRKALPVPSITTDGSSDSSDDGMDSSINGRGRRQRCLRWRRGTFVAINTWVEILSASIFFHVNIFWRFVLWSLSLITLPVRALGALQREKQLKDLKDENLRLQEVHGKSHWDTGTQVGAGYGYSEKRRDAKVSDFKDDISPWKSDHYQSGKGLTDILMHKNAFEDDNRGKFDANDSVKTNGVSLMHQIIPGVEILGEWKEVALSQSLFSTILSLLVGMVVWEAGDPCMPLITALFMVVGMSLKSAVGLFSTIENKPSSDAVALLSLNCFILGTLTYPTLPRLVRLLLPFFTESFPQALGRFLALFTS</sequence>
<dbReference type="AlphaFoldDB" id="A0A118JWW5"/>
<feature type="region of interest" description="Disordered" evidence="9">
    <location>
        <begin position="157"/>
        <end position="179"/>
    </location>
</feature>
<dbReference type="InterPro" id="IPR039525">
    <property type="entry name" value="RNF126-like_zinc-ribbon"/>
</dbReference>
<dbReference type="Gramene" id="KVH95142">
    <property type="protein sequence ID" value="KVH95142"/>
    <property type="gene ID" value="Ccrd_002787"/>
</dbReference>
<evidence type="ECO:0000256" key="4">
    <source>
        <dbReference type="ARBA" id="ARBA00022723"/>
    </source>
</evidence>
<evidence type="ECO:0000256" key="9">
    <source>
        <dbReference type="SAM" id="MobiDB-lite"/>
    </source>
</evidence>
<reference evidence="11 12" key="1">
    <citation type="journal article" date="2016" name="Sci. Rep.">
        <title>The genome sequence of the outbreeding globe artichoke constructed de novo incorporating a phase-aware low-pass sequencing strategy of F1 progeny.</title>
        <authorList>
            <person name="Scaglione D."/>
            <person name="Reyes-Chin-Wo S."/>
            <person name="Acquadro A."/>
            <person name="Froenicke L."/>
            <person name="Portis E."/>
            <person name="Beitel C."/>
            <person name="Tirone M."/>
            <person name="Mauro R."/>
            <person name="Lo Monaco A."/>
            <person name="Mauromicale G."/>
            <person name="Faccioli P."/>
            <person name="Cattivelli L."/>
            <person name="Rieseberg L."/>
            <person name="Michelmore R."/>
            <person name="Lanteri S."/>
        </authorList>
    </citation>
    <scope>NUCLEOTIDE SEQUENCE [LARGE SCALE GENOMIC DNA]</scope>
    <source>
        <strain evidence="11">2C</strain>
    </source>
</reference>
<evidence type="ECO:0000313" key="11">
    <source>
        <dbReference type="EMBL" id="KVH95142.1"/>
    </source>
</evidence>
<dbReference type="Pfam" id="PF13639">
    <property type="entry name" value="zf-RING_2"/>
    <property type="match status" value="1"/>
</dbReference>
<evidence type="ECO:0000313" key="12">
    <source>
        <dbReference type="Proteomes" id="UP000243975"/>
    </source>
</evidence>
<feature type="domain" description="RING-type" evidence="10">
    <location>
        <begin position="234"/>
        <end position="275"/>
    </location>
</feature>
<gene>
    <name evidence="11" type="ORF">Ccrd_002787</name>
</gene>
<dbReference type="GO" id="GO:0061630">
    <property type="term" value="F:ubiquitin protein ligase activity"/>
    <property type="evidence" value="ECO:0007669"/>
    <property type="project" value="UniProtKB-EC"/>
</dbReference>
<dbReference type="SMART" id="SM00184">
    <property type="entry name" value="RING"/>
    <property type="match status" value="1"/>
</dbReference>
<dbReference type="PROSITE" id="PS50089">
    <property type="entry name" value="ZF_RING_2"/>
    <property type="match status" value="1"/>
</dbReference>
<dbReference type="InterPro" id="IPR001841">
    <property type="entry name" value="Znf_RING"/>
</dbReference>
<comment type="caution">
    <text evidence="11">The sequence shown here is derived from an EMBL/GenBank/DDBJ whole genome shotgun (WGS) entry which is preliminary data.</text>
</comment>
<dbReference type="CDD" id="cd16667">
    <property type="entry name" value="RING-H2_RNF126-like"/>
    <property type="match status" value="1"/>
</dbReference>
<keyword evidence="6" id="KW-0833">Ubl conjugation pathway</keyword>
<evidence type="ECO:0000256" key="5">
    <source>
        <dbReference type="ARBA" id="ARBA00022771"/>
    </source>
</evidence>
<dbReference type="InterPro" id="IPR013083">
    <property type="entry name" value="Znf_RING/FYVE/PHD"/>
</dbReference>
<dbReference type="EC" id="2.3.2.27" evidence="2"/>
<keyword evidence="3" id="KW-0808">Transferase</keyword>